<gene>
    <name evidence="1" type="ORF">MHY01S_00020</name>
</gene>
<reference evidence="1 2" key="1">
    <citation type="submission" date="2019-07" db="EMBL/GenBank/DDBJ databases">
        <title>Whole genome shotgun sequence of Meiothermus hypogaeus NBRC 106114.</title>
        <authorList>
            <person name="Hosoyama A."/>
            <person name="Uohara A."/>
            <person name="Ohji S."/>
            <person name="Ichikawa N."/>
        </authorList>
    </citation>
    <scope>NUCLEOTIDE SEQUENCE [LARGE SCALE GENOMIC DNA]</scope>
    <source>
        <strain evidence="1 2">NBRC 106114</strain>
    </source>
</reference>
<dbReference type="RefSeq" id="WP_119340391.1">
    <property type="nucleotide sequence ID" value="NZ_BJXL01000001.1"/>
</dbReference>
<comment type="caution">
    <text evidence="1">The sequence shown here is derived from an EMBL/GenBank/DDBJ whole genome shotgun (WGS) entry which is preliminary data.</text>
</comment>
<name>A0A511QYQ0_9DEIN</name>
<organism evidence="1 2">
    <name type="scientific">Meiothermus hypogaeus NBRC 106114</name>
    <dbReference type="NCBI Taxonomy" id="1227553"/>
    <lineage>
        <taxon>Bacteria</taxon>
        <taxon>Thermotogati</taxon>
        <taxon>Deinococcota</taxon>
        <taxon>Deinococci</taxon>
        <taxon>Thermales</taxon>
        <taxon>Thermaceae</taxon>
        <taxon>Meiothermus</taxon>
    </lineage>
</organism>
<dbReference type="EMBL" id="BJXL01000001">
    <property type="protein sequence ID" value="GEM81836.1"/>
    <property type="molecule type" value="Genomic_DNA"/>
</dbReference>
<dbReference type="AlphaFoldDB" id="A0A511QYQ0"/>
<proteinExistence type="predicted"/>
<sequence>MKHWQRWTALATLALLALGPGLFWSPSKVKAGSGLSQGWTAVPLPQPLLEAKTKLNPLGASLMAVAPGPTTRNCPIPVYSQIPSYSNPTSHGRLYLVYARLQTDGG</sequence>
<protein>
    <submittedName>
        <fullName evidence="1">Uncharacterized protein</fullName>
    </submittedName>
</protein>
<evidence type="ECO:0000313" key="2">
    <source>
        <dbReference type="Proteomes" id="UP000321197"/>
    </source>
</evidence>
<dbReference type="Proteomes" id="UP000321197">
    <property type="component" value="Unassembled WGS sequence"/>
</dbReference>
<dbReference type="OrthoDB" id="27343at2"/>
<evidence type="ECO:0000313" key="1">
    <source>
        <dbReference type="EMBL" id="GEM81836.1"/>
    </source>
</evidence>
<accession>A0A511QYQ0</accession>